<proteinExistence type="predicted"/>
<dbReference type="AlphaFoldDB" id="L0A5R5"/>
<dbReference type="Proteomes" id="UP000010467">
    <property type="component" value="Chromosome"/>
</dbReference>
<reference evidence="2" key="1">
    <citation type="submission" date="2012-03" db="EMBL/GenBank/DDBJ databases">
        <title>Complete sequence of chromosome of Deinococcus peraridilitoris DSM 19664.</title>
        <authorList>
            <person name="Lucas S."/>
            <person name="Copeland A."/>
            <person name="Lapidus A."/>
            <person name="Glavina del Rio T."/>
            <person name="Dalin E."/>
            <person name="Tice H."/>
            <person name="Bruce D."/>
            <person name="Goodwin L."/>
            <person name="Pitluck S."/>
            <person name="Peters L."/>
            <person name="Mikhailova N."/>
            <person name="Lu M."/>
            <person name="Kyrpides N."/>
            <person name="Mavromatis K."/>
            <person name="Ivanova N."/>
            <person name="Brettin T."/>
            <person name="Detter J.C."/>
            <person name="Han C."/>
            <person name="Larimer F."/>
            <person name="Land M."/>
            <person name="Hauser L."/>
            <person name="Markowitz V."/>
            <person name="Cheng J.-F."/>
            <person name="Hugenholtz P."/>
            <person name="Woyke T."/>
            <person name="Wu D."/>
            <person name="Pukall R."/>
            <person name="Steenblock K."/>
            <person name="Brambilla E."/>
            <person name="Klenk H.-P."/>
            <person name="Eisen J.A."/>
        </authorList>
    </citation>
    <scope>NUCLEOTIDE SEQUENCE [LARGE SCALE GENOMIC DNA]</scope>
    <source>
        <strain evidence="2">DSM 19664 / LMG 22246 / CIP 109416 / KR-200</strain>
    </source>
</reference>
<protein>
    <submittedName>
        <fullName evidence="1">Uncharacterized protein</fullName>
    </submittedName>
</protein>
<evidence type="ECO:0000313" key="1">
    <source>
        <dbReference type="EMBL" id="AFZ69186.1"/>
    </source>
</evidence>
<accession>L0A5R5</accession>
<dbReference type="HOGENOM" id="CLU_2952787_0_0_0"/>
<dbReference type="STRING" id="937777.Deipe_3761"/>
<sequence>MVIDDLPYPLRLWVRQRGYLFAWWMYSPEQLRRTLLDADPPVRFKVVGLEVNGVIVPYW</sequence>
<name>L0A5R5_DEIPD</name>
<gene>
    <name evidence="1" type="ordered locus">Deipe_3761</name>
</gene>
<keyword evidence="2" id="KW-1185">Reference proteome</keyword>
<organism evidence="1 2">
    <name type="scientific">Deinococcus peraridilitoris (strain DSM 19664 / LMG 22246 / CIP 109416 / KR-200)</name>
    <dbReference type="NCBI Taxonomy" id="937777"/>
    <lineage>
        <taxon>Bacteria</taxon>
        <taxon>Thermotogati</taxon>
        <taxon>Deinococcota</taxon>
        <taxon>Deinococci</taxon>
        <taxon>Deinococcales</taxon>
        <taxon>Deinococcaceae</taxon>
        <taxon>Deinococcus</taxon>
    </lineage>
</organism>
<evidence type="ECO:0000313" key="2">
    <source>
        <dbReference type="Proteomes" id="UP000010467"/>
    </source>
</evidence>
<dbReference type="EMBL" id="CP003382">
    <property type="protein sequence ID" value="AFZ69186.1"/>
    <property type="molecule type" value="Genomic_DNA"/>
</dbReference>
<dbReference type="KEGG" id="dpd:Deipe_3761"/>